<evidence type="ECO:0000313" key="3">
    <source>
        <dbReference type="Proteomes" id="UP001262410"/>
    </source>
</evidence>
<organism evidence="2 3">
    <name type="scientific">Inquilinus ginsengisoli</name>
    <dbReference type="NCBI Taxonomy" id="363840"/>
    <lineage>
        <taxon>Bacteria</taxon>
        <taxon>Pseudomonadati</taxon>
        <taxon>Pseudomonadota</taxon>
        <taxon>Alphaproteobacteria</taxon>
        <taxon>Rhodospirillales</taxon>
        <taxon>Rhodospirillaceae</taxon>
        <taxon>Inquilinus</taxon>
    </lineage>
</organism>
<feature type="transmembrane region" description="Helical" evidence="1">
    <location>
        <begin position="151"/>
        <end position="171"/>
    </location>
</feature>
<keyword evidence="3" id="KW-1185">Reference proteome</keyword>
<feature type="transmembrane region" description="Helical" evidence="1">
    <location>
        <begin position="82"/>
        <end position="101"/>
    </location>
</feature>
<proteinExistence type="predicted"/>
<dbReference type="EMBL" id="JAVDPW010000001">
    <property type="protein sequence ID" value="MDR6288057.1"/>
    <property type="molecule type" value="Genomic_DNA"/>
</dbReference>
<sequence length="177" mass="18742">MTASNLTPKGSGRRAGFPPLDRVIALVQILGGLVGLGVMAPQIYRDAPAIIALTQGLVLGAAALLFLLCILAGGLLWRRRPIGYVLSILVQALQIPIIYTGDLIYHFHMVARLVVTLSASTAAASTTPAYGIGLDPFQGLLSLGLYLDTGLPGAIIGVNLLPVILCVILEYSRRQNW</sequence>
<reference evidence="2 3" key="1">
    <citation type="submission" date="2023-07" db="EMBL/GenBank/DDBJ databases">
        <title>Sorghum-associated microbial communities from plants grown in Nebraska, USA.</title>
        <authorList>
            <person name="Schachtman D."/>
        </authorList>
    </citation>
    <scope>NUCLEOTIDE SEQUENCE [LARGE SCALE GENOMIC DNA]</scope>
    <source>
        <strain evidence="2 3">584</strain>
    </source>
</reference>
<dbReference type="Proteomes" id="UP001262410">
    <property type="component" value="Unassembled WGS sequence"/>
</dbReference>
<comment type="caution">
    <text evidence="2">The sequence shown here is derived from an EMBL/GenBank/DDBJ whole genome shotgun (WGS) entry which is preliminary data.</text>
</comment>
<feature type="transmembrane region" description="Helical" evidence="1">
    <location>
        <begin position="23"/>
        <end position="44"/>
    </location>
</feature>
<feature type="transmembrane region" description="Helical" evidence="1">
    <location>
        <begin position="56"/>
        <end position="76"/>
    </location>
</feature>
<evidence type="ECO:0000256" key="1">
    <source>
        <dbReference type="SAM" id="Phobius"/>
    </source>
</evidence>
<keyword evidence="1" id="KW-0812">Transmembrane</keyword>
<keyword evidence="1" id="KW-1133">Transmembrane helix</keyword>
<dbReference type="RefSeq" id="WP_309792002.1">
    <property type="nucleotide sequence ID" value="NZ_JAVDPW010000001.1"/>
</dbReference>
<protein>
    <submittedName>
        <fullName evidence="2">Uncharacterized protein</fullName>
    </submittedName>
</protein>
<name>A0ABU1JI99_9PROT</name>
<keyword evidence="1" id="KW-0472">Membrane</keyword>
<gene>
    <name evidence="2" type="ORF">E9232_000556</name>
</gene>
<accession>A0ABU1JI99</accession>
<evidence type="ECO:0000313" key="2">
    <source>
        <dbReference type="EMBL" id="MDR6288057.1"/>
    </source>
</evidence>